<evidence type="ECO:0000313" key="7">
    <source>
        <dbReference type="EMBL" id="SDB29150.1"/>
    </source>
</evidence>
<accession>A0A1G6C8D1</accession>
<dbReference type="InterPro" id="IPR013655">
    <property type="entry name" value="PAS_fold_3"/>
</dbReference>
<dbReference type="SUPFAM" id="SSF55073">
    <property type="entry name" value="Nucleotide cyclase"/>
    <property type="match status" value="1"/>
</dbReference>
<feature type="domain" description="PAS" evidence="3">
    <location>
        <begin position="82"/>
        <end position="123"/>
    </location>
</feature>
<dbReference type="SMART" id="SM00086">
    <property type="entry name" value="PAC"/>
    <property type="match status" value="2"/>
</dbReference>
<dbReference type="Gene3D" id="3.30.450.20">
    <property type="entry name" value="PAS domain"/>
    <property type="match status" value="3"/>
</dbReference>
<dbReference type="PROSITE" id="PS50887">
    <property type="entry name" value="GGDEF"/>
    <property type="match status" value="1"/>
</dbReference>
<dbReference type="SMART" id="SM00091">
    <property type="entry name" value="PAS"/>
    <property type="match status" value="2"/>
</dbReference>
<dbReference type="InterPro" id="IPR029787">
    <property type="entry name" value="Nucleotide_cyclase"/>
</dbReference>
<feature type="transmembrane region" description="Helical" evidence="2">
    <location>
        <begin position="21"/>
        <end position="38"/>
    </location>
</feature>
<protein>
    <submittedName>
        <fullName evidence="7">PAS domain S-box-containing protein/diguanylate cyclase (GGDEF) domain-containing protein</fullName>
    </submittedName>
</protein>
<feature type="domain" description="PAC" evidence="4">
    <location>
        <begin position="158"/>
        <end position="210"/>
    </location>
</feature>
<evidence type="ECO:0000259" key="3">
    <source>
        <dbReference type="PROSITE" id="PS50112"/>
    </source>
</evidence>
<name>A0A1G6C8D1_9BACT</name>
<gene>
    <name evidence="7" type="ORF">SAMN05660653_01396</name>
</gene>
<dbReference type="Pfam" id="PF00563">
    <property type="entry name" value="EAL"/>
    <property type="match status" value="1"/>
</dbReference>
<dbReference type="NCBIfam" id="TIGR00254">
    <property type="entry name" value="GGDEF"/>
    <property type="match status" value="1"/>
</dbReference>
<dbReference type="PROSITE" id="PS50883">
    <property type="entry name" value="EAL"/>
    <property type="match status" value="1"/>
</dbReference>
<dbReference type="PROSITE" id="PS50112">
    <property type="entry name" value="PAS"/>
    <property type="match status" value="2"/>
</dbReference>
<evidence type="ECO:0000259" key="6">
    <source>
        <dbReference type="PROSITE" id="PS50887"/>
    </source>
</evidence>
<evidence type="ECO:0000313" key="8">
    <source>
        <dbReference type="Proteomes" id="UP000198771"/>
    </source>
</evidence>
<dbReference type="EMBL" id="FMXO01000007">
    <property type="protein sequence ID" value="SDB29150.1"/>
    <property type="molecule type" value="Genomic_DNA"/>
</dbReference>
<dbReference type="PANTHER" id="PTHR44757">
    <property type="entry name" value="DIGUANYLATE CYCLASE DGCP"/>
    <property type="match status" value="1"/>
</dbReference>
<dbReference type="OrthoDB" id="7673416at2"/>
<organism evidence="7 8">
    <name type="scientific">Desulfonatronum thiosulfatophilum</name>
    <dbReference type="NCBI Taxonomy" id="617002"/>
    <lineage>
        <taxon>Bacteria</taxon>
        <taxon>Pseudomonadati</taxon>
        <taxon>Thermodesulfobacteriota</taxon>
        <taxon>Desulfovibrionia</taxon>
        <taxon>Desulfovibrionales</taxon>
        <taxon>Desulfonatronaceae</taxon>
        <taxon>Desulfonatronum</taxon>
    </lineage>
</organism>
<dbReference type="Pfam" id="PF00990">
    <property type="entry name" value="GGDEF"/>
    <property type="match status" value="1"/>
</dbReference>
<dbReference type="NCBIfam" id="TIGR00229">
    <property type="entry name" value="sensory_box"/>
    <property type="match status" value="1"/>
</dbReference>
<dbReference type="InterPro" id="IPR001610">
    <property type="entry name" value="PAC"/>
</dbReference>
<dbReference type="SMART" id="SM00052">
    <property type="entry name" value="EAL"/>
    <property type="match status" value="1"/>
</dbReference>
<keyword evidence="2" id="KW-0812">Transmembrane</keyword>
<feature type="domain" description="GGDEF" evidence="6">
    <location>
        <begin position="501"/>
        <end position="633"/>
    </location>
</feature>
<keyword evidence="2" id="KW-0472">Membrane</keyword>
<dbReference type="InterPro" id="IPR035965">
    <property type="entry name" value="PAS-like_dom_sf"/>
</dbReference>
<dbReference type="SUPFAM" id="SSF141868">
    <property type="entry name" value="EAL domain-like"/>
    <property type="match status" value="1"/>
</dbReference>
<dbReference type="Pfam" id="PF13426">
    <property type="entry name" value="PAS_9"/>
    <property type="match status" value="2"/>
</dbReference>
<keyword evidence="2" id="KW-1133">Transmembrane helix</keyword>
<keyword evidence="8" id="KW-1185">Reference proteome</keyword>
<dbReference type="SUPFAM" id="SSF55785">
    <property type="entry name" value="PYP-like sensor domain (PAS domain)"/>
    <property type="match status" value="3"/>
</dbReference>
<feature type="region of interest" description="Disordered" evidence="1">
    <location>
        <begin position="890"/>
        <end position="921"/>
    </location>
</feature>
<dbReference type="Gene3D" id="3.20.20.450">
    <property type="entry name" value="EAL domain"/>
    <property type="match status" value="1"/>
</dbReference>
<feature type="domain" description="EAL" evidence="5">
    <location>
        <begin position="642"/>
        <end position="895"/>
    </location>
</feature>
<dbReference type="CDD" id="cd01948">
    <property type="entry name" value="EAL"/>
    <property type="match status" value="1"/>
</dbReference>
<feature type="domain" description="PAC" evidence="4">
    <location>
        <begin position="416"/>
        <end position="468"/>
    </location>
</feature>
<dbReference type="FunFam" id="3.20.20.450:FF:000001">
    <property type="entry name" value="Cyclic di-GMP phosphodiesterase yahA"/>
    <property type="match status" value="1"/>
</dbReference>
<dbReference type="Pfam" id="PF08447">
    <property type="entry name" value="PAS_3"/>
    <property type="match status" value="1"/>
</dbReference>
<dbReference type="InterPro" id="IPR043128">
    <property type="entry name" value="Rev_trsase/Diguanyl_cyclase"/>
</dbReference>
<evidence type="ECO:0000256" key="2">
    <source>
        <dbReference type="SAM" id="Phobius"/>
    </source>
</evidence>
<dbReference type="RefSeq" id="WP_092119198.1">
    <property type="nucleotide sequence ID" value="NZ_FMXO01000007.1"/>
</dbReference>
<dbReference type="AlphaFoldDB" id="A0A1G6C8D1"/>
<dbReference type="CDD" id="cd01949">
    <property type="entry name" value="GGDEF"/>
    <property type="match status" value="1"/>
</dbReference>
<reference evidence="7 8" key="1">
    <citation type="submission" date="2016-10" db="EMBL/GenBank/DDBJ databases">
        <authorList>
            <person name="de Groot N.N."/>
        </authorList>
    </citation>
    <scope>NUCLEOTIDE SEQUENCE [LARGE SCALE GENOMIC DNA]</scope>
    <source>
        <strain evidence="7 8">ASO4-2</strain>
    </source>
</reference>
<dbReference type="InterPro" id="IPR035919">
    <property type="entry name" value="EAL_sf"/>
</dbReference>
<dbReference type="Proteomes" id="UP000198771">
    <property type="component" value="Unassembled WGS sequence"/>
</dbReference>
<dbReference type="PROSITE" id="PS50113">
    <property type="entry name" value="PAC"/>
    <property type="match status" value="3"/>
</dbReference>
<dbReference type="InterPro" id="IPR000700">
    <property type="entry name" value="PAS-assoc_C"/>
</dbReference>
<proteinExistence type="predicted"/>
<feature type="domain" description="PAS" evidence="3">
    <location>
        <begin position="340"/>
        <end position="381"/>
    </location>
</feature>
<dbReference type="InterPro" id="IPR000160">
    <property type="entry name" value="GGDEF_dom"/>
</dbReference>
<dbReference type="Gene3D" id="3.30.70.270">
    <property type="match status" value="1"/>
</dbReference>
<dbReference type="CDD" id="cd00130">
    <property type="entry name" value="PAS"/>
    <property type="match status" value="2"/>
</dbReference>
<evidence type="ECO:0000259" key="5">
    <source>
        <dbReference type="PROSITE" id="PS50883"/>
    </source>
</evidence>
<dbReference type="InterPro" id="IPR052155">
    <property type="entry name" value="Biofilm_reg_signaling"/>
</dbReference>
<dbReference type="PANTHER" id="PTHR44757:SF2">
    <property type="entry name" value="BIOFILM ARCHITECTURE MAINTENANCE PROTEIN MBAA"/>
    <property type="match status" value="1"/>
</dbReference>
<dbReference type="SMART" id="SM00267">
    <property type="entry name" value="GGDEF"/>
    <property type="match status" value="1"/>
</dbReference>
<dbReference type="InterPro" id="IPR000014">
    <property type="entry name" value="PAS"/>
</dbReference>
<evidence type="ECO:0000256" key="1">
    <source>
        <dbReference type="SAM" id="MobiDB-lite"/>
    </source>
</evidence>
<dbReference type="InterPro" id="IPR001633">
    <property type="entry name" value="EAL_dom"/>
</dbReference>
<sequence length="921" mass="105230">MDSTTITGHAHAKNVRRVPSLVMAMLFVVVFVLLWASSCHRHPSQPLDFIDLLLTATLLLGLNLKNTLRIFFTGLGRRKKNGNNELEDIIRSNPHPTLICDPSGNTLIFNDSFADLMGLPPDEGFTVTTDHRTADWGLNDIFSRVRLGETVVLPEAWRELPAKHPKPHSRSVFLRVTFIPVRNTAGLVEKVFVKLEDFTEHKRIEESIELDQKRLRAALEGARQLVCEMDMTTYKMVVDLPVNDHSDTESTAKLKHHAAFDTLVHPEDWEQLQEQIRLYEADNGAHFEHRFRMKSDTRKWRWIRLRGKALSYNGNGNLKLAGTMSDITEEHEAEINLRKSEATYRALFAHAPEGMYLTRADDTVVCVNRSFARILGYDSPEEFEAENRTMPFSQIYLIPKVRESRLAALRNKGEILQMETLVRRKDGNPVWIAENARAVRDNMNEIVQFAGSITDITIRKHNDERLMHQVLYDQRTNLPNRSYCLEKLDQSLKKAAGDPNHLFGLMIFDLDGFGTVNDSFGHFVGDRMFLEISQRVRDQLRPTDTLARFSSDEFCVLTEDALPGDTMSLAEKIRTKLEDPFQVDGHEIYVTASFGILAYNPNYVRPDDMLRDAELAMQQAKQQGKNRCAVFSSEIYQRKSRRTIMEKELRRAMERDELFLNYQPIVKLDTGELKGLEALIRWKHPDNGLISPAQFIPLAEETGLIDPIGEWVLRESCRQIGKWRKTNDSLVLNVNISGKQLAKTGLEGRIYQILQEFSLDPGCLNLEVTESMAMSNMDANLRTLKRLKYMGARLSIDDFGTGYSSLAHLQRFPLDELKIDRAFINTINANPAKNRIIHAIVEMALGLNLEMVAEGIETQFQCDLIKTYKCHYGQGYLFAKPMDPADIEKTWIHPPKPRPTEPPRPQTSSTPDIVHPVIPIQ</sequence>
<evidence type="ECO:0000259" key="4">
    <source>
        <dbReference type="PROSITE" id="PS50113"/>
    </source>
</evidence>
<dbReference type="STRING" id="617002.SAMN05660653_01396"/>
<feature type="domain" description="PAC" evidence="4">
    <location>
        <begin position="287"/>
        <end position="339"/>
    </location>
</feature>